<name>U6LBR5_9EIME</name>
<dbReference type="AlphaFoldDB" id="U6LBR5"/>
<keyword evidence="4" id="KW-1185">Reference proteome</keyword>
<sequence>MRGPRSFRETPSDGLDTCNCAPLCWNAILMLLLSFLVGISSLFIMSTGGLVLGIIYCTIGCALGFVPFALHKTQARFWGIISILSLVLLMLLVIASVSYIIWLLVQSNRAQDDMSSSEGSPLVVDLLGKYAERARSSTARRLYEPGLSRPLDLEPLFDRGAVGAQGPAGDQPFPVLTGAGVETPTTTTSTSTSSTASGKHTQEQKDNKESGSATHQVEDPRSGEALTVAAPGERMKELVDIAKKKADKIFTGDESSFYPTVLRQSWQPTGNIFLSVEDVECLENINYDNGSLTKSESQLSALLDWGLFCGYTSYTISVLRKWPVSCSSDCNFDKLNLSKYRHSTKKTEEQVNEFMEALDSMTPEQVEVCTLLATVTTCRTSELGLDSAAVTAMWIALTVSLFLFCAAIKGVVDCVNFLKNENKTLAEGASNDLPAAQ</sequence>
<feature type="compositionally biased region" description="Basic and acidic residues" evidence="1">
    <location>
        <begin position="200"/>
        <end position="209"/>
    </location>
</feature>
<evidence type="ECO:0008006" key="5">
    <source>
        <dbReference type="Google" id="ProtNLM"/>
    </source>
</evidence>
<keyword evidence="2" id="KW-1133">Transmembrane helix</keyword>
<evidence type="ECO:0000313" key="4">
    <source>
        <dbReference type="Proteomes" id="UP000030750"/>
    </source>
</evidence>
<dbReference type="Proteomes" id="UP000030750">
    <property type="component" value="Unassembled WGS sequence"/>
</dbReference>
<feature type="transmembrane region" description="Helical" evidence="2">
    <location>
        <begin position="50"/>
        <end position="70"/>
    </location>
</feature>
<proteinExistence type="predicted"/>
<feature type="compositionally biased region" description="Low complexity" evidence="1">
    <location>
        <begin position="183"/>
        <end position="197"/>
    </location>
</feature>
<feature type="transmembrane region" description="Helical" evidence="2">
    <location>
        <begin position="20"/>
        <end position="44"/>
    </location>
</feature>
<evidence type="ECO:0000313" key="3">
    <source>
        <dbReference type="EMBL" id="CDJ46663.1"/>
    </source>
</evidence>
<organism evidence="3 4">
    <name type="scientific">Eimeria brunetti</name>
    <dbReference type="NCBI Taxonomy" id="51314"/>
    <lineage>
        <taxon>Eukaryota</taxon>
        <taxon>Sar</taxon>
        <taxon>Alveolata</taxon>
        <taxon>Apicomplexa</taxon>
        <taxon>Conoidasida</taxon>
        <taxon>Coccidia</taxon>
        <taxon>Eucoccidiorida</taxon>
        <taxon>Eimeriorina</taxon>
        <taxon>Eimeriidae</taxon>
        <taxon>Eimeria</taxon>
    </lineage>
</organism>
<protein>
    <recommendedName>
        <fullName evidence="5">Transmembrane protein</fullName>
    </recommendedName>
</protein>
<evidence type="ECO:0000256" key="1">
    <source>
        <dbReference type="SAM" id="MobiDB-lite"/>
    </source>
</evidence>
<dbReference type="VEuPathDB" id="ToxoDB:EBH_0013140"/>
<keyword evidence="2" id="KW-0812">Transmembrane</keyword>
<dbReference type="EMBL" id="HG710451">
    <property type="protein sequence ID" value="CDJ46663.1"/>
    <property type="molecule type" value="Genomic_DNA"/>
</dbReference>
<feature type="transmembrane region" description="Helical" evidence="2">
    <location>
        <begin position="388"/>
        <end position="412"/>
    </location>
</feature>
<keyword evidence="2" id="KW-0472">Membrane</keyword>
<feature type="transmembrane region" description="Helical" evidence="2">
    <location>
        <begin position="77"/>
        <end position="105"/>
    </location>
</feature>
<reference evidence="3" key="2">
    <citation type="submission" date="2013-10" db="EMBL/GenBank/DDBJ databases">
        <authorList>
            <person name="Aslett M."/>
        </authorList>
    </citation>
    <scope>NUCLEOTIDE SEQUENCE [LARGE SCALE GENOMIC DNA]</scope>
    <source>
        <strain evidence="3">Houghton</strain>
    </source>
</reference>
<dbReference type="OrthoDB" id="345900at2759"/>
<feature type="region of interest" description="Disordered" evidence="1">
    <location>
        <begin position="159"/>
        <end position="225"/>
    </location>
</feature>
<reference evidence="3" key="1">
    <citation type="submission" date="2013-10" db="EMBL/GenBank/DDBJ databases">
        <title>Genomic analysis of the causative agents of coccidiosis in chickens.</title>
        <authorList>
            <person name="Reid A.J."/>
            <person name="Blake D."/>
            <person name="Billington K."/>
            <person name="Browne H."/>
            <person name="Dunn M."/>
            <person name="Hung S."/>
            <person name="Kawahara F."/>
            <person name="Miranda-Saavedra D."/>
            <person name="Mourier T."/>
            <person name="Nagra H."/>
            <person name="Otto T.D."/>
            <person name="Rawlings N."/>
            <person name="Sanchez A."/>
            <person name="Sanders M."/>
            <person name="Subramaniam C."/>
            <person name="Tay Y."/>
            <person name="Dear P."/>
            <person name="Doerig C."/>
            <person name="Gruber A."/>
            <person name="Parkinson J."/>
            <person name="Shirley M."/>
            <person name="Wan K.L."/>
            <person name="Berriman M."/>
            <person name="Tomley F."/>
            <person name="Pain A."/>
        </authorList>
    </citation>
    <scope>NUCLEOTIDE SEQUENCE [LARGE SCALE GENOMIC DNA]</scope>
    <source>
        <strain evidence="3">Houghton</strain>
    </source>
</reference>
<evidence type="ECO:0000256" key="2">
    <source>
        <dbReference type="SAM" id="Phobius"/>
    </source>
</evidence>
<gene>
    <name evidence="3" type="ORF">EBH_0013140</name>
</gene>
<accession>U6LBR5</accession>